<accession>A0ABU7IP77</accession>
<keyword evidence="7" id="KW-1185">Reference proteome</keyword>
<dbReference type="InterPro" id="IPR023035">
    <property type="entry name" value="Ribosomal_uS9_bac/plastid"/>
</dbReference>
<dbReference type="RefSeq" id="WP_272649586.1">
    <property type="nucleotide sequence ID" value="NZ_JAZDDG010000001.1"/>
</dbReference>
<dbReference type="GO" id="GO:0005840">
    <property type="term" value="C:ribosome"/>
    <property type="evidence" value="ECO:0007669"/>
    <property type="project" value="UniProtKB-KW"/>
</dbReference>
<protein>
    <recommendedName>
        <fullName evidence="4 5">Small ribosomal subunit protein uS9</fullName>
    </recommendedName>
</protein>
<name>A0ABU7IP77_9FLAO</name>
<dbReference type="NCBIfam" id="NF001099">
    <property type="entry name" value="PRK00132.1"/>
    <property type="match status" value="1"/>
</dbReference>
<evidence type="ECO:0000256" key="5">
    <source>
        <dbReference type="HAMAP-Rule" id="MF_00532"/>
    </source>
</evidence>
<dbReference type="EMBL" id="JAZDDG010000001">
    <property type="protein sequence ID" value="MEE1974755.1"/>
    <property type="molecule type" value="Genomic_DNA"/>
</dbReference>
<dbReference type="Gene3D" id="3.30.230.10">
    <property type="match status" value="1"/>
</dbReference>
<dbReference type="Pfam" id="PF00380">
    <property type="entry name" value="Ribosomal_S9"/>
    <property type="match status" value="1"/>
</dbReference>
<comment type="caution">
    <text evidence="6">The sequence shown here is derived from an EMBL/GenBank/DDBJ whole genome shotgun (WGS) entry which is preliminary data.</text>
</comment>
<dbReference type="PANTHER" id="PTHR21569">
    <property type="entry name" value="RIBOSOMAL PROTEIN S9"/>
    <property type="match status" value="1"/>
</dbReference>
<evidence type="ECO:0000256" key="2">
    <source>
        <dbReference type="ARBA" id="ARBA00022980"/>
    </source>
</evidence>
<dbReference type="SUPFAM" id="SSF54211">
    <property type="entry name" value="Ribosomal protein S5 domain 2-like"/>
    <property type="match status" value="1"/>
</dbReference>
<sequence>MEIIHKIGRRKTAVARIYLSQGDGAITINNKDLNDYFPTATLQYKVKQPFTLTDTTDNYNVKVNVFGGGITGQAEAIRLAISRAMCEVDIENRATLKPEGLLTRDPRMVERKKFGQKKARKKFQFSKR</sequence>
<evidence type="ECO:0000256" key="4">
    <source>
        <dbReference type="ARBA" id="ARBA00035259"/>
    </source>
</evidence>
<evidence type="ECO:0000256" key="1">
    <source>
        <dbReference type="ARBA" id="ARBA00005251"/>
    </source>
</evidence>
<dbReference type="InterPro" id="IPR000754">
    <property type="entry name" value="Ribosomal_uS9"/>
</dbReference>
<evidence type="ECO:0000256" key="3">
    <source>
        <dbReference type="ARBA" id="ARBA00023274"/>
    </source>
</evidence>
<keyword evidence="3 5" id="KW-0687">Ribonucleoprotein</keyword>
<dbReference type="InterPro" id="IPR020568">
    <property type="entry name" value="Ribosomal_Su5_D2-typ_SF"/>
</dbReference>
<reference evidence="6 7" key="1">
    <citation type="submission" date="2024-01" db="EMBL/GenBank/DDBJ databases">
        <title>Maribacter spp. originated from different algae showed divergent polysaccharides utilization ability.</title>
        <authorList>
            <person name="Wang H."/>
            <person name="Wu Y."/>
        </authorList>
    </citation>
    <scope>NUCLEOTIDE SEQUENCE [LARGE SCALE GENOMIC DNA]</scope>
    <source>
        <strain evidence="6 7">PR1</strain>
    </source>
</reference>
<dbReference type="InterPro" id="IPR014721">
    <property type="entry name" value="Ribsml_uS5_D2-typ_fold_subgr"/>
</dbReference>
<evidence type="ECO:0000313" key="6">
    <source>
        <dbReference type="EMBL" id="MEE1974755.1"/>
    </source>
</evidence>
<dbReference type="PANTHER" id="PTHR21569:SF1">
    <property type="entry name" value="SMALL RIBOSOMAL SUBUNIT PROTEIN US9M"/>
    <property type="match status" value="1"/>
</dbReference>
<organism evidence="6 7">
    <name type="scientific">Maribacter cobaltidurans</name>
    <dbReference type="NCBI Taxonomy" id="1178778"/>
    <lineage>
        <taxon>Bacteria</taxon>
        <taxon>Pseudomonadati</taxon>
        <taxon>Bacteroidota</taxon>
        <taxon>Flavobacteriia</taxon>
        <taxon>Flavobacteriales</taxon>
        <taxon>Flavobacteriaceae</taxon>
        <taxon>Maribacter</taxon>
    </lineage>
</organism>
<dbReference type="HAMAP" id="MF_00532_B">
    <property type="entry name" value="Ribosomal_uS9_B"/>
    <property type="match status" value="1"/>
</dbReference>
<dbReference type="Proteomes" id="UP001356308">
    <property type="component" value="Unassembled WGS sequence"/>
</dbReference>
<keyword evidence="2 5" id="KW-0689">Ribosomal protein</keyword>
<proteinExistence type="inferred from homology"/>
<comment type="similarity">
    <text evidence="1 5">Belongs to the universal ribosomal protein uS9 family.</text>
</comment>
<gene>
    <name evidence="5 6" type="primary">rpsI</name>
    <name evidence="6" type="ORF">V1I91_01650</name>
</gene>
<evidence type="ECO:0000313" key="7">
    <source>
        <dbReference type="Proteomes" id="UP001356308"/>
    </source>
</evidence>